<feature type="transmembrane region" description="Helical" evidence="1">
    <location>
        <begin position="12"/>
        <end position="32"/>
    </location>
</feature>
<organism evidence="2 3">
    <name type="scientific">Aspergillus candidus</name>
    <dbReference type="NCBI Taxonomy" id="41067"/>
    <lineage>
        <taxon>Eukaryota</taxon>
        <taxon>Fungi</taxon>
        <taxon>Dikarya</taxon>
        <taxon>Ascomycota</taxon>
        <taxon>Pezizomycotina</taxon>
        <taxon>Eurotiomycetes</taxon>
        <taxon>Eurotiomycetidae</taxon>
        <taxon>Eurotiales</taxon>
        <taxon>Aspergillaceae</taxon>
        <taxon>Aspergillus</taxon>
        <taxon>Aspergillus subgen. Circumdati</taxon>
    </lineage>
</organism>
<feature type="transmembrane region" description="Helical" evidence="1">
    <location>
        <begin position="52"/>
        <end position="77"/>
    </location>
</feature>
<keyword evidence="1" id="KW-0812">Transmembrane</keyword>
<name>A0A2I2FJT3_ASPCN</name>
<proteinExistence type="predicted"/>
<reference evidence="2 3" key="1">
    <citation type="submission" date="2017-12" db="EMBL/GenBank/DDBJ databases">
        <authorList>
            <consortium name="DOE Joint Genome Institute"/>
            <person name="Haridas S."/>
            <person name="Kjaerbolling I."/>
            <person name="Vesth T.C."/>
            <person name="Frisvad J.C."/>
            <person name="Nybo J.L."/>
            <person name="Theobald S."/>
            <person name="Kuo A."/>
            <person name="Bowyer P."/>
            <person name="Matsuda Y."/>
            <person name="Mondo S."/>
            <person name="Lyhne E.K."/>
            <person name="Kogle M.E."/>
            <person name="Clum A."/>
            <person name="Lipzen A."/>
            <person name="Salamov A."/>
            <person name="Ngan C.Y."/>
            <person name="Daum C."/>
            <person name="Chiniquy J."/>
            <person name="Barry K."/>
            <person name="LaButti K."/>
            <person name="Simmons B.A."/>
            <person name="Magnuson J.K."/>
            <person name="Mortensen U.H."/>
            <person name="Larsen T.O."/>
            <person name="Grigoriev I.V."/>
            <person name="Baker S.E."/>
            <person name="Andersen M.R."/>
            <person name="Nordberg H.P."/>
            <person name="Cantor M.N."/>
            <person name="Hua S.X."/>
        </authorList>
    </citation>
    <scope>NUCLEOTIDE SEQUENCE [LARGE SCALE GENOMIC DNA]</scope>
    <source>
        <strain evidence="2 3">CBS 102.13</strain>
    </source>
</reference>
<evidence type="ECO:0000313" key="2">
    <source>
        <dbReference type="EMBL" id="PLB40881.1"/>
    </source>
</evidence>
<gene>
    <name evidence="2" type="ORF">BDW47DRAFT_101007</name>
</gene>
<protein>
    <submittedName>
        <fullName evidence="2">Uncharacterized protein</fullName>
    </submittedName>
</protein>
<dbReference type="RefSeq" id="XP_024674893.1">
    <property type="nucleotide sequence ID" value="XM_024811577.1"/>
</dbReference>
<keyword evidence="1" id="KW-0472">Membrane</keyword>
<keyword evidence="1" id="KW-1133">Transmembrane helix</keyword>
<dbReference type="EMBL" id="KZ559123">
    <property type="protein sequence ID" value="PLB40881.1"/>
    <property type="molecule type" value="Genomic_DNA"/>
</dbReference>
<dbReference type="Proteomes" id="UP000234585">
    <property type="component" value="Unassembled WGS sequence"/>
</dbReference>
<sequence length="93" mass="10564">MMLMIHSFTDQEILSLFCSSVLLFFFSSFPLLSPVLFSSFSPAFSFPPFSSIIHPFFSLFLFFPSFQSLLSSPLLFYPSLFYSSTLLSLNLSS</sequence>
<accession>A0A2I2FJT3</accession>
<evidence type="ECO:0000313" key="3">
    <source>
        <dbReference type="Proteomes" id="UP000234585"/>
    </source>
</evidence>
<dbReference type="GeneID" id="36518737"/>
<dbReference type="AlphaFoldDB" id="A0A2I2FJT3"/>
<keyword evidence="3" id="KW-1185">Reference proteome</keyword>
<evidence type="ECO:0000256" key="1">
    <source>
        <dbReference type="SAM" id="Phobius"/>
    </source>
</evidence>